<evidence type="ECO:0000313" key="3">
    <source>
        <dbReference type="EMBL" id="MBB3764459.1"/>
    </source>
</evidence>
<keyword evidence="2" id="KW-0812">Transmembrane</keyword>
<gene>
    <name evidence="3" type="ORF">FHS50_001482</name>
</gene>
<evidence type="ECO:0000313" key="4">
    <source>
        <dbReference type="Proteomes" id="UP000578569"/>
    </source>
</evidence>
<feature type="transmembrane region" description="Helical" evidence="2">
    <location>
        <begin position="273"/>
        <end position="292"/>
    </location>
</feature>
<organism evidence="3 4">
    <name type="scientific">Sphingomicrobium lutaoense</name>
    <dbReference type="NCBI Taxonomy" id="515949"/>
    <lineage>
        <taxon>Bacteria</taxon>
        <taxon>Pseudomonadati</taxon>
        <taxon>Pseudomonadota</taxon>
        <taxon>Alphaproteobacteria</taxon>
        <taxon>Sphingomonadales</taxon>
        <taxon>Sphingomonadaceae</taxon>
        <taxon>Sphingomicrobium</taxon>
    </lineage>
</organism>
<dbReference type="InterPro" id="IPR022134">
    <property type="entry name" value="DUF3667"/>
</dbReference>
<dbReference type="Proteomes" id="UP000578569">
    <property type="component" value="Unassembled WGS sequence"/>
</dbReference>
<name>A0A839YZ98_9SPHN</name>
<keyword evidence="2" id="KW-0472">Membrane</keyword>
<evidence type="ECO:0000256" key="1">
    <source>
        <dbReference type="SAM" id="Coils"/>
    </source>
</evidence>
<protein>
    <recommendedName>
        <fullName evidence="5">DUF3667 domain-containing protein</fullName>
    </recommendedName>
</protein>
<evidence type="ECO:0008006" key="5">
    <source>
        <dbReference type="Google" id="ProtNLM"/>
    </source>
</evidence>
<dbReference type="EMBL" id="JACICF010000001">
    <property type="protein sequence ID" value="MBB3764459.1"/>
    <property type="molecule type" value="Genomic_DNA"/>
</dbReference>
<reference evidence="3 4" key="1">
    <citation type="submission" date="2020-08" db="EMBL/GenBank/DDBJ databases">
        <title>Genomic Encyclopedia of Type Strains, Phase IV (KMG-IV): sequencing the most valuable type-strain genomes for metagenomic binning, comparative biology and taxonomic classification.</title>
        <authorList>
            <person name="Goeker M."/>
        </authorList>
    </citation>
    <scope>NUCLEOTIDE SEQUENCE [LARGE SCALE GENOMIC DNA]</scope>
    <source>
        <strain evidence="3 4">DSM 24194</strain>
    </source>
</reference>
<keyword evidence="1" id="KW-0175">Coiled coil</keyword>
<feature type="transmembrane region" description="Helical" evidence="2">
    <location>
        <begin position="335"/>
        <end position="357"/>
    </location>
</feature>
<feature type="transmembrane region" description="Helical" evidence="2">
    <location>
        <begin position="242"/>
        <end position="261"/>
    </location>
</feature>
<feature type="coiled-coil region" evidence="1">
    <location>
        <begin position="147"/>
        <end position="196"/>
    </location>
</feature>
<dbReference type="AlphaFoldDB" id="A0A839YZ98"/>
<proteinExistence type="predicted"/>
<comment type="caution">
    <text evidence="3">The sequence shown here is derived from an EMBL/GenBank/DDBJ whole genome shotgun (WGS) entry which is preliminary data.</text>
</comment>
<accession>A0A839YZ98</accession>
<evidence type="ECO:0000256" key="2">
    <source>
        <dbReference type="SAM" id="Phobius"/>
    </source>
</evidence>
<keyword evidence="4" id="KW-1185">Reference proteome</keyword>
<feature type="transmembrane region" description="Helical" evidence="2">
    <location>
        <begin position="107"/>
        <end position="128"/>
    </location>
</feature>
<keyword evidence="2" id="KW-1133">Transmembrane helix</keyword>
<dbReference type="RefSeq" id="WP_183933716.1">
    <property type="nucleotide sequence ID" value="NZ_JACICF010000001.1"/>
</dbReference>
<sequence>MSELEAAAEVAGGAMLGRAVEPVSDGKGGEVTPGPGDCLNCAAPLEGHYCSNCGQKVQIHRTLGGLVHDIVHGVLHLDGKFWNTLPLLVWRPGKLTRRYVAGQRARFISPIAFYLFTVVAMFALVVSVGDVKSEDVTFGGAAAADTIEEQEARIAGLEEALAELEEQQGYGTEGIRTGLEAALETAEEQLEVMRAEDAGIEPPPARQVSITSSDSLKPLVEEQFEKARANPGLFLYKVQTKAYKLSWLLIPLSLPFLWLLFPFSRTWRMYDHAVFITYSISFMMLLVIAVGIASRFGFGELAGVAALFYAPFHMFRQLRGTYGLSRLSALVRTVLLILAAFIVLALFAALMLVLGAVG</sequence>
<dbReference type="Pfam" id="PF12412">
    <property type="entry name" value="DUF3667"/>
    <property type="match status" value="1"/>
</dbReference>
<feature type="transmembrane region" description="Helical" evidence="2">
    <location>
        <begin position="298"/>
        <end position="315"/>
    </location>
</feature>